<comment type="caution">
    <text evidence="3">The sequence shown here is derived from an EMBL/GenBank/DDBJ whole genome shotgun (WGS) entry which is preliminary data.</text>
</comment>
<feature type="region of interest" description="Disordered" evidence="1">
    <location>
        <begin position="85"/>
        <end position="105"/>
    </location>
</feature>
<dbReference type="AlphaFoldDB" id="A0AAP6B9E6"/>
<sequence length="547" mass="56417">MRAQGPRRRRRLGRVATVLLLSSTLTVTTLSAEAWAVPPAPDATRSVDLPDLPESTALAGDEEAVKTITTAPEVPVDPYAPTAVTPWTEDSGTATITTGTAPGTTLPVEDLPIAVGVPEGGDPAALAGTWKVELAPPTTSQDAGVSGLVMRVTPPATADPAAQVALAVDTTAFADLYGPQAADRFGLMLLPNCVLDAPGTGDCAPEGTATMSGKREDKAERLSSTVETVPASKAPTRTTAAKKATTRKILSGSVPVAELLPGDSTGTTGTAVRTAALKAGEAQRTGGTRQTGDTQAARTATAQQTTTALPAVDASAPQVIGALDTGSSASGDYTASPLLSSGSWSSGSSSGAFTYGYQVQVPESAGGLTPKVALSYSSQTVDGRTSASNNQASWIGDGWDYAPGSITRTYATCREDSKKDGSNNKTHRTADLCWGSDNATLSLGGTTTELVWADGKWTTANGDGAIVQQIRDDSTGNGAYKGEYWIVTTRDGTKYHFGRHKLPGAPSGTVTDSVLTVPVYGNHSGEDCYQSEWKNSACTQGWRWNLD</sequence>
<feature type="region of interest" description="Disordered" evidence="1">
    <location>
        <begin position="205"/>
        <end position="236"/>
    </location>
</feature>
<dbReference type="Proteomes" id="UP001282288">
    <property type="component" value="Unassembled WGS sequence"/>
</dbReference>
<evidence type="ECO:0000313" key="4">
    <source>
        <dbReference type="Proteomes" id="UP001282288"/>
    </source>
</evidence>
<feature type="signal peptide" evidence="2">
    <location>
        <begin position="1"/>
        <end position="36"/>
    </location>
</feature>
<evidence type="ECO:0000313" key="3">
    <source>
        <dbReference type="EMBL" id="MDX2960534.1"/>
    </source>
</evidence>
<evidence type="ECO:0000256" key="1">
    <source>
        <dbReference type="SAM" id="MobiDB-lite"/>
    </source>
</evidence>
<organism evidence="3 4">
    <name type="scientific">Streptomyces acidiscabies</name>
    <dbReference type="NCBI Taxonomy" id="42234"/>
    <lineage>
        <taxon>Bacteria</taxon>
        <taxon>Bacillati</taxon>
        <taxon>Actinomycetota</taxon>
        <taxon>Actinomycetes</taxon>
        <taxon>Kitasatosporales</taxon>
        <taxon>Streptomycetaceae</taxon>
        <taxon>Streptomyces</taxon>
    </lineage>
</organism>
<feature type="region of interest" description="Disordered" evidence="1">
    <location>
        <begin position="278"/>
        <end position="305"/>
    </location>
</feature>
<name>A0AAP6B9E6_9ACTN</name>
<feature type="non-terminal residue" evidence="3">
    <location>
        <position position="547"/>
    </location>
</feature>
<feature type="chain" id="PRO_5043009413" evidence="2">
    <location>
        <begin position="37"/>
        <end position="547"/>
    </location>
</feature>
<reference evidence="3" key="1">
    <citation type="journal article" date="2023" name="Microb. Genom.">
        <title>Mesoterricola silvestris gen. nov., sp. nov., Mesoterricola sediminis sp. nov., Geothrix oryzae sp. nov., Geothrix edaphica sp. nov., Geothrix rubra sp. nov., and Geothrix limicola sp. nov., six novel members of Acidobacteriota isolated from soils.</title>
        <authorList>
            <person name="Weisberg A.J."/>
            <person name="Pearce E."/>
            <person name="Kramer C.G."/>
            <person name="Chang J.H."/>
            <person name="Clarke C.R."/>
        </authorList>
    </citation>
    <scope>NUCLEOTIDE SEQUENCE</scope>
    <source>
        <strain evidence="3">NRRL_B-16521</strain>
    </source>
</reference>
<feature type="compositionally biased region" description="Low complexity" evidence="1">
    <location>
        <begin position="92"/>
        <end position="105"/>
    </location>
</feature>
<protein>
    <submittedName>
        <fullName evidence="3">Sugar-binding protein</fullName>
    </submittedName>
</protein>
<dbReference type="EMBL" id="JARAWC010000008">
    <property type="protein sequence ID" value="MDX2960534.1"/>
    <property type="molecule type" value="Genomic_DNA"/>
</dbReference>
<keyword evidence="2" id="KW-0732">Signal</keyword>
<accession>A0AAP6B9E6</accession>
<gene>
    <name evidence="3" type="ORF">PV399_12525</name>
</gene>
<proteinExistence type="predicted"/>
<evidence type="ECO:0000256" key="2">
    <source>
        <dbReference type="SAM" id="SignalP"/>
    </source>
</evidence>